<gene>
    <name evidence="2" type="ORF">TRIADDRAFT_57764</name>
</gene>
<keyword evidence="1" id="KW-0812">Transmembrane</keyword>
<organism evidence="2 3">
    <name type="scientific">Trichoplax adhaerens</name>
    <name type="common">Trichoplax reptans</name>
    <dbReference type="NCBI Taxonomy" id="10228"/>
    <lineage>
        <taxon>Eukaryota</taxon>
        <taxon>Metazoa</taxon>
        <taxon>Placozoa</taxon>
        <taxon>Uniplacotomia</taxon>
        <taxon>Trichoplacea</taxon>
        <taxon>Trichoplacidae</taxon>
        <taxon>Trichoplax</taxon>
    </lineage>
</organism>
<feature type="transmembrane region" description="Helical" evidence="1">
    <location>
        <begin position="63"/>
        <end position="84"/>
    </location>
</feature>
<feature type="transmembrane region" description="Helical" evidence="1">
    <location>
        <begin position="158"/>
        <end position="180"/>
    </location>
</feature>
<sequence length="211" mass="23551">MDSTKKLRDEITNSVHQDRLITLMRQLTYECKAIVIMATLLVGVGIARLSVPNFAYYTLGVGLFGHCYWVGGLIIITGIVGVMVHKDEIFLKLMDLKLNLIKAQIHLGFAIASTVAVVAGFGIVVYNLSRLPSLPERINIVYNLNNWSKTYGMVASNAIADIIILMEYIIFFCICLHCIITYRTLPQQSIVDERTSDMVKIIGAEVPLKDI</sequence>
<evidence type="ECO:0000256" key="1">
    <source>
        <dbReference type="SAM" id="Phobius"/>
    </source>
</evidence>
<dbReference type="KEGG" id="tad:TRIADDRAFT_57764"/>
<keyword evidence="3" id="KW-1185">Reference proteome</keyword>
<dbReference type="InParanoid" id="B3S0C5"/>
<dbReference type="CTD" id="6754730"/>
<reference evidence="2 3" key="1">
    <citation type="journal article" date="2008" name="Nature">
        <title>The Trichoplax genome and the nature of placozoans.</title>
        <authorList>
            <person name="Srivastava M."/>
            <person name="Begovic E."/>
            <person name="Chapman J."/>
            <person name="Putnam N.H."/>
            <person name="Hellsten U."/>
            <person name="Kawashima T."/>
            <person name="Kuo A."/>
            <person name="Mitros T."/>
            <person name="Salamov A."/>
            <person name="Carpenter M.L."/>
            <person name="Signorovitch A.Y."/>
            <person name="Moreno M.A."/>
            <person name="Kamm K."/>
            <person name="Grimwood J."/>
            <person name="Schmutz J."/>
            <person name="Shapiro H."/>
            <person name="Grigoriev I.V."/>
            <person name="Buss L.W."/>
            <person name="Schierwater B."/>
            <person name="Dellaporta S.L."/>
            <person name="Rokhsar D.S."/>
        </authorList>
    </citation>
    <scope>NUCLEOTIDE SEQUENCE [LARGE SCALE GENOMIC DNA]</scope>
    <source>
        <strain evidence="2 3">Grell-BS-1999</strain>
    </source>
</reference>
<dbReference type="RefSeq" id="XP_002113518.1">
    <property type="nucleotide sequence ID" value="XM_002113482.1"/>
</dbReference>
<feature type="transmembrane region" description="Helical" evidence="1">
    <location>
        <begin position="105"/>
        <end position="126"/>
    </location>
</feature>
<evidence type="ECO:0000313" key="3">
    <source>
        <dbReference type="Proteomes" id="UP000009022"/>
    </source>
</evidence>
<dbReference type="PhylomeDB" id="B3S0C5"/>
<feature type="transmembrane region" description="Helical" evidence="1">
    <location>
        <begin position="33"/>
        <end position="51"/>
    </location>
</feature>
<evidence type="ECO:0000313" key="2">
    <source>
        <dbReference type="EMBL" id="EDV23992.1"/>
    </source>
</evidence>
<dbReference type="GeneID" id="6754730"/>
<dbReference type="HOGENOM" id="CLU_1157736_0_0_1"/>
<protein>
    <submittedName>
        <fullName evidence="2">Uncharacterized protein</fullName>
    </submittedName>
</protein>
<keyword evidence="1" id="KW-0472">Membrane</keyword>
<name>B3S0C5_TRIAD</name>
<keyword evidence="1" id="KW-1133">Transmembrane helix</keyword>
<proteinExistence type="predicted"/>
<dbReference type="AlphaFoldDB" id="B3S0C5"/>
<dbReference type="Proteomes" id="UP000009022">
    <property type="component" value="Unassembled WGS sequence"/>
</dbReference>
<accession>B3S0C5</accession>
<dbReference type="EMBL" id="DS985246">
    <property type="protein sequence ID" value="EDV23992.1"/>
    <property type="molecule type" value="Genomic_DNA"/>
</dbReference>